<evidence type="ECO:0000313" key="2">
    <source>
        <dbReference type="Proteomes" id="UP000197068"/>
    </source>
</evidence>
<dbReference type="Proteomes" id="UP000197068">
    <property type="component" value="Unassembled WGS sequence"/>
</dbReference>
<keyword evidence="2" id="KW-1185">Reference proteome</keyword>
<evidence type="ECO:0000313" key="1">
    <source>
        <dbReference type="EMBL" id="GAW94911.1"/>
    </source>
</evidence>
<proteinExistence type="predicted"/>
<sequence>MTQSSFWQKHTETGDFAELCNGLYQREIGLIAKGDYANAQAVQARLQSLPYYINRTAHAMIEVIYQGLSPLQLDSQNATWSAKQNTKIPLSGQETPQERAKVFTWYLQEDISVGLAVPVLLVDHIIIDCIDRIDVDKQRLRTNVAGWFSLTAFNSANEDKGVGKQLLKPNKKIMVSACAGHYWQRNSRQVPIIPSLRELLLSCSINWKNFKKPLAI</sequence>
<protein>
    <submittedName>
        <fullName evidence="1">Uncharacterized protein</fullName>
    </submittedName>
</protein>
<comment type="caution">
    <text evidence="1">The sequence shown here is derived from an EMBL/GenBank/DDBJ whole genome shotgun (WGS) entry which is preliminary data.</text>
</comment>
<accession>A0ABQ0MRA9</accession>
<organism evidence="1 2">
    <name type="scientific">Colwellia marinimaniae</name>
    <dbReference type="NCBI Taxonomy" id="1513592"/>
    <lineage>
        <taxon>Bacteria</taxon>
        <taxon>Pseudomonadati</taxon>
        <taxon>Pseudomonadota</taxon>
        <taxon>Gammaproteobacteria</taxon>
        <taxon>Alteromonadales</taxon>
        <taxon>Colwelliaceae</taxon>
        <taxon>Colwellia</taxon>
    </lineage>
</organism>
<dbReference type="EMBL" id="BDQM01000002">
    <property type="protein sequence ID" value="GAW94911.1"/>
    <property type="molecule type" value="Genomic_DNA"/>
</dbReference>
<reference evidence="1 2" key="1">
    <citation type="submission" date="2017-06" db="EMBL/GenBank/DDBJ databases">
        <title>Whole Genome Sequences of Colwellia marinimaniae MTCD1.</title>
        <authorList>
            <person name="Kusumoto H."/>
            <person name="Inoue M."/>
            <person name="Tanikawa K."/>
            <person name="Maeji H."/>
            <person name="Cameron J.H."/>
            <person name="Bartlett D.H."/>
        </authorList>
    </citation>
    <scope>NUCLEOTIDE SEQUENCE [LARGE SCALE GENOMIC DNA]</scope>
    <source>
        <strain evidence="1 2">MTCD1</strain>
    </source>
</reference>
<name>A0ABQ0MRA9_9GAMM</name>
<gene>
    <name evidence="1" type="ORF">MTCD1_00509</name>
</gene>
<dbReference type="RefSeq" id="WP_057179926.1">
    <property type="nucleotide sequence ID" value="NZ_BDQM01000002.1"/>
</dbReference>